<accession>A0A317FYH5</accession>
<dbReference type="InterPro" id="IPR001296">
    <property type="entry name" value="Glyco_trans_1"/>
</dbReference>
<gene>
    <name evidence="3" type="ORF">CPT75_03700</name>
</gene>
<protein>
    <submittedName>
        <fullName evidence="3">Glycosyl transferase</fullName>
    </submittedName>
</protein>
<dbReference type="SUPFAM" id="SSF53756">
    <property type="entry name" value="UDP-Glycosyltransferase/glycogen phosphorylase"/>
    <property type="match status" value="1"/>
</dbReference>
<organism evidence="3 4">
    <name type="scientific">Butyrivibrio fibrisolvens</name>
    <dbReference type="NCBI Taxonomy" id="831"/>
    <lineage>
        <taxon>Bacteria</taxon>
        <taxon>Bacillati</taxon>
        <taxon>Bacillota</taxon>
        <taxon>Clostridia</taxon>
        <taxon>Lachnospirales</taxon>
        <taxon>Lachnospiraceae</taxon>
        <taxon>Butyrivibrio</taxon>
    </lineage>
</organism>
<dbReference type="InterPro" id="IPR028098">
    <property type="entry name" value="Glyco_trans_4-like_N"/>
</dbReference>
<sequence length="370" mass="42501">MRTIAFHLNCLVKGGAERVVSNLANKFAQEGYKVYVATEWYDENEFVLDERVTRVHVGLRKEDENKSRITKFFLRIKYLRQFMKEYHPDLLIAFAQRANYRALTAQKGTDVPVVISIRTNPTGHYDAISDKIQIKWLFPKAAGCVFQTTGQKEFFRPYLQDNSTIIINPINPKFFDVPYPKEREKAVVHHARIVDFKNQPMLIRAFIKVHKKHPDWVLRIYGDDSHDGTLEILKSLISENNAEEYIFLMGDSETLEKEIVKGRVYAFTSDWEGLPNSLLEAMALGMPIVSTDCPCGGPRTVMEDGVSGLLIPIKDEDALVDGLNKLIEDPELCERLGREASKIRERANADAVFEQWKDYIELVLKRCGRN</sequence>
<reference evidence="3 4" key="1">
    <citation type="submission" date="2017-09" db="EMBL/GenBank/DDBJ databases">
        <title>High-quality draft genome sequence of Butyrivibrio fibrisolvens INBov1, isolated from cow rumen.</title>
        <authorList>
            <person name="Rodriguez Hernaez J."/>
            <person name="Rivarola M."/>
            <person name="Paniego N."/>
            <person name="Cravero S."/>
            <person name="Ceron Cucchi M."/>
            <person name="Martinez M.C."/>
        </authorList>
    </citation>
    <scope>NUCLEOTIDE SEQUENCE [LARGE SCALE GENOMIC DNA]</scope>
    <source>
        <strain evidence="3 4">INBov1</strain>
    </source>
</reference>
<evidence type="ECO:0000313" key="3">
    <source>
        <dbReference type="EMBL" id="PWT26287.1"/>
    </source>
</evidence>
<dbReference type="Pfam" id="PF00534">
    <property type="entry name" value="Glycos_transf_1"/>
    <property type="match status" value="1"/>
</dbReference>
<evidence type="ECO:0000259" key="2">
    <source>
        <dbReference type="Pfam" id="PF13439"/>
    </source>
</evidence>
<keyword evidence="4" id="KW-1185">Reference proteome</keyword>
<evidence type="ECO:0000259" key="1">
    <source>
        <dbReference type="Pfam" id="PF00534"/>
    </source>
</evidence>
<proteinExistence type="predicted"/>
<keyword evidence="3" id="KW-0808">Transferase</keyword>
<dbReference type="Gene3D" id="3.40.50.2000">
    <property type="entry name" value="Glycogen Phosphorylase B"/>
    <property type="match status" value="2"/>
</dbReference>
<feature type="domain" description="Glycosyltransferase subfamily 4-like N-terminal" evidence="2">
    <location>
        <begin position="14"/>
        <end position="172"/>
    </location>
</feature>
<dbReference type="AlphaFoldDB" id="A0A317FYH5"/>
<name>A0A317FYH5_BUTFI</name>
<dbReference type="Pfam" id="PF13439">
    <property type="entry name" value="Glyco_transf_4"/>
    <property type="match status" value="1"/>
</dbReference>
<dbReference type="EMBL" id="NXNG01000001">
    <property type="protein sequence ID" value="PWT26287.1"/>
    <property type="molecule type" value="Genomic_DNA"/>
</dbReference>
<dbReference type="GO" id="GO:0016757">
    <property type="term" value="F:glycosyltransferase activity"/>
    <property type="evidence" value="ECO:0007669"/>
    <property type="project" value="InterPro"/>
</dbReference>
<evidence type="ECO:0000313" key="4">
    <source>
        <dbReference type="Proteomes" id="UP000245488"/>
    </source>
</evidence>
<comment type="caution">
    <text evidence="3">The sequence shown here is derived from an EMBL/GenBank/DDBJ whole genome shotgun (WGS) entry which is preliminary data.</text>
</comment>
<dbReference type="PANTHER" id="PTHR12526">
    <property type="entry name" value="GLYCOSYLTRANSFERASE"/>
    <property type="match status" value="1"/>
</dbReference>
<dbReference type="Proteomes" id="UP000245488">
    <property type="component" value="Chromosome"/>
</dbReference>
<dbReference type="RefSeq" id="WP_110072154.1">
    <property type="nucleotide sequence ID" value="NZ_CM009896.1"/>
</dbReference>
<feature type="domain" description="Glycosyl transferase family 1" evidence="1">
    <location>
        <begin position="180"/>
        <end position="342"/>
    </location>
</feature>